<dbReference type="GO" id="GO:0006355">
    <property type="term" value="P:regulation of DNA-templated transcription"/>
    <property type="evidence" value="ECO:0007669"/>
    <property type="project" value="InterPro"/>
</dbReference>
<dbReference type="InterPro" id="IPR000700">
    <property type="entry name" value="PAS-assoc_C"/>
</dbReference>
<dbReference type="PROSITE" id="PS00675">
    <property type="entry name" value="SIGMA54_INTERACT_1"/>
    <property type="match status" value="1"/>
</dbReference>
<evidence type="ECO:0000313" key="12">
    <source>
        <dbReference type="Proteomes" id="UP000622653"/>
    </source>
</evidence>
<dbReference type="Pfam" id="PF25601">
    <property type="entry name" value="AAA_lid_14"/>
    <property type="match status" value="1"/>
</dbReference>
<dbReference type="SUPFAM" id="SSF46689">
    <property type="entry name" value="Homeodomain-like"/>
    <property type="match status" value="1"/>
</dbReference>
<feature type="domain" description="Sigma-54 factor interaction" evidence="8">
    <location>
        <begin position="232"/>
        <end position="461"/>
    </location>
</feature>
<evidence type="ECO:0000256" key="2">
    <source>
        <dbReference type="ARBA" id="ARBA00022797"/>
    </source>
</evidence>
<keyword evidence="12" id="KW-1185">Reference proteome</keyword>
<dbReference type="SUPFAM" id="SSF52540">
    <property type="entry name" value="P-loop containing nucleoside triphosphate hydrolases"/>
    <property type="match status" value="1"/>
</dbReference>
<dbReference type="InterPro" id="IPR058031">
    <property type="entry name" value="AAA_lid_NorR"/>
</dbReference>
<evidence type="ECO:0000256" key="4">
    <source>
        <dbReference type="ARBA" id="ARBA00023015"/>
    </source>
</evidence>
<gene>
    <name evidence="11" type="ORF">IRY55_09340</name>
</gene>
<evidence type="ECO:0000256" key="6">
    <source>
        <dbReference type="ARBA" id="ARBA00029500"/>
    </source>
</evidence>
<dbReference type="FunFam" id="3.40.50.300:FF:000006">
    <property type="entry name" value="DNA-binding transcriptional regulator NtrC"/>
    <property type="match status" value="1"/>
</dbReference>
<keyword evidence="4" id="KW-0805">Transcription regulation</keyword>
<dbReference type="PANTHER" id="PTHR32071:SF57">
    <property type="entry name" value="C4-DICARBOXYLATE TRANSPORT TRANSCRIPTIONAL REGULATORY PROTEIN DCTD"/>
    <property type="match status" value="1"/>
</dbReference>
<keyword evidence="5" id="KW-0804">Transcription</keyword>
<dbReference type="CDD" id="cd00009">
    <property type="entry name" value="AAA"/>
    <property type="match status" value="1"/>
</dbReference>
<dbReference type="AlphaFoldDB" id="A0A8J7G594"/>
<keyword evidence="7" id="KW-0175">Coiled coil</keyword>
<dbReference type="Gene3D" id="1.10.10.60">
    <property type="entry name" value="Homeodomain-like"/>
    <property type="match status" value="1"/>
</dbReference>
<proteinExistence type="predicted"/>
<feature type="domain" description="PAC" evidence="10">
    <location>
        <begin position="155"/>
        <end position="207"/>
    </location>
</feature>
<evidence type="ECO:0000256" key="3">
    <source>
        <dbReference type="ARBA" id="ARBA00022840"/>
    </source>
</evidence>
<comment type="caution">
    <text evidence="11">The sequence shown here is derived from an EMBL/GenBank/DDBJ whole genome shotgun (WGS) entry which is preliminary data.</text>
</comment>
<evidence type="ECO:0000259" key="10">
    <source>
        <dbReference type="PROSITE" id="PS50113"/>
    </source>
</evidence>
<dbReference type="SMART" id="SM00091">
    <property type="entry name" value="PAS"/>
    <property type="match status" value="1"/>
</dbReference>
<keyword evidence="1" id="KW-0547">Nucleotide-binding</keyword>
<dbReference type="InterPro" id="IPR025662">
    <property type="entry name" value="Sigma_54_int_dom_ATP-bd_1"/>
</dbReference>
<evidence type="ECO:0000256" key="7">
    <source>
        <dbReference type="SAM" id="Coils"/>
    </source>
</evidence>
<dbReference type="InterPro" id="IPR000014">
    <property type="entry name" value="PAS"/>
</dbReference>
<dbReference type="InterPro" id="IPR035965">
    <property type="entry name" value="PAS-like_dom_sf"/>
</dbReference>
<dbReference type="Pfam" id="PF00158">
    <property type="entry name" value="Sigma54_activat"/>
    <property type="match status" value="1"/>
</dbReference>
<reference evidence="11" key="1">
    <citation type="submission" date="2020-11" db="EMBL/GenBank/DDBJ databases">
        <title>Multidrug resistant novel bacterium Savagea serpentis sp. nov., isolated from the scats of a vine snake (Ahaetulla nasuta).</title>
        <authorList>
            <person name="Venkata Ramana V."/>
            <person name="Vikas Patil S."/>
            <person name="Yogita Lugani V."/>
        </authorList>
    </citation>
    <scope>NUCLEOTIDE SEQUENCE</scope>
    <source>
        <strain evidence="11">SN6</strain>
    </source>
</reference>
<dbReference type="Pfam" id="PF13426">
    <property type="entry name" value="PAS_9"/>
    <property type="match status" value="1"/>
</dbReference>
<name>A0A8J7G594_9BACL</name>
<keyword evidence="3" id="KW-0067">ATP-binding</keyword>
<accession>A0A8J7G594</accession>
<dbReference type="SMART" id="SM00382">
    <property type="entry name" value="AAA"/>
    <property type="match status" value="1"/>
</dbReference>
<dbReference type="PROSITE" id="PS50112">
    <property type="entry name" value="PAS"/>
    <property type="match status" value="1"/>
</dbReference>
<dbReference type="PROSITE" id="PS00688">
    <property type="entry name" value="SIGMA54_INTERACT_3"/>
    <property type="match status" value="1"/>
</dbReference>
<dbReference type="Gene3D" id="3.30.450.20">
    <property type="entry name" value="PAS domain"/>
    <property type="match status" value="1"/>
</dbReference>
<dbReference type="NCBIfam" id="TIGR00229">
    <property type="entry name" value="sensory_box"/>
    <property type="match status" value="1"/>
</dbReference>
<dbReference type="PANTHER" id="PTHR32071">
    <property type="entry name" value="TRANSCRIPTIONAL REGULATORY PROTEIN"/>
    <property type="match status" value="1"/>
</dbReference>
<dbReference type="GO" id="GO:0005524">
    <property type="term" value="F:ATP binding"/>
    <property type="evidence" value="ECO:0007669"/>
    <property type="project" value="UniProtKB-KW"/>
</dbReference>
<dbReference type="CDD" id="cd00130">
    <property type="entry name" value="PAS"/>
    <property type="match status" value="1"/>
</dbReference>
<dbReference type="EMBL" id="JADKPV010000004">
    <property type="protein sequence ID" value="MBF4501567.1"/>
    <property type="molecule type" value="Genomic_DNA"/>
</dbReference>
<dbReference type="Proteomes" id="UP000622653">
    <property type="component" value="Unassembled WGS sequence"/>
</dbReference>
<evidence type="ECO:0000259" key="9">
    <source>
        <dbReference type="PROSITE" id="PS50112"/>
    </source>
</evidence>
<dbReference type="PROSITE" id="PS50113">
    <property type="entry name" value="PAC"/>
    <property type="match status" value="1"/>
</dbReference>
<feature type="coiled-coil region" evidence="7">
    <location>
        <begin position="191"/>
        <end position="225"/>
    </location>
</feature>
<protein>
    <recommendedName>
        <fullName evidence="6">HTH-type transcriptional regulatory protein TyrR</fullName>
    </recommendedName>
</protein>
<dbReference type="InterPro" id="IPR002078">
    <property type="entry name" value="Sigma_54_int"/>
</dbReference>
<dbReference type="SUPFAM" id="SSF55785">
    <property type="entry name" value="PYP-like sensor domain (PAS domain)"/>
    <property type="match status" value="1"/>
</dbReference>
<sequence length="548" mass="62336">MNHQLNSSLGIIILDEHGHFKHTNEVAQHFLYYFETFKSHFQENIQHYCLLECLCEITNLSINDGIIFIQPLSNVVLLERENKKSAEVYNELYEVINSSFDGIVISDNKGLILHQNPAYGNITGLHPSECIGRNLTELEELGVIDHSATLQALYKNDSVTINQSINTGKNVLVSAVPIRDKTGDIKKVVNNVRDLTQLNQLETEIQTLEETNQKITEELKSLKEQLNPKLSLISSSAKMKEVIERALKIAQIDSGVIIQGESGVGKEKIVNLIHMHSLRKKKPLIKINCGAIPENLLESELFGYVSGSFTGASKQGKIGLIEAANDGILFLDEIGEMPLDLQVKILRVLEEREITPVGGTTPRTVNVRIIAATNRDLNAMVQAGEFRKDLFYRLNIIPIIIPPLRERKEDVIPLTYHFLKELNEQYGLNKQISSEVLERLRRYDWPGNVRELQNMVERIVLMSEDNVLKSAHIDKEFSNDRVNDRVETMIPEANVPLKQYLASIEIHFLKERIKEHPSLRSAARSLDIDQSTLVRKMKRYNLRVEDIK</sequence>
<evidence type="ECO:0000256" key="1">
    <source>
        <dbReference type="ARBA" id="ARBA00022741"/>
    </source>
</evidence>
<evidence type="ECO:0000256" key="5">
    <source>
        <dbReference type="ARBA" id="ARBA00023163"/>
    </source>
</evidence>
<dbReference type="InterPro" id="IPR025944">
    <property type="entry name" value="Sigma_54_int_dom_CS"/>
</dbReference>
<dbReference type="InterPro" id="IPR009057">
    <property type="entry name" value="Homeodomain-like_sf"/>
</dbReference>
<dbReference type="InterPro" id="IPR030828">
    <property type="entry name" value="HTH_TyrR"/>
</dbReference>
<dbReference type="Gene3D" id="1.10.8.60">
    <property type="match status" value="1"/>
</dbReference>
<dbReference type="RefSeq" id="WP_194563045.1">
    <property type="nucleotide sequence ID" value="NZ_JADKPV010000004.1"/>
</dbReference>
<dbReference type="GO" id="GO:0003677">
    <property type="term" value="F:DNA binding"/>
    <property type="evidence" value="ECO:0007669"/>
    <property type="project" value="UniProtKB-KW"/>
</dbReference>
<keyword evidence="2" id="KW-0058">Aromatic hydrocarbons catabolism</keyword>
<dbReference type="Pfam" id="PF18024">
    <property type="entry name" value="HTH_50"/>
    <property type="match status" value="1"/>
</dbReference>
<evidence type="ECO:0000313" key="11">
    <source>
        <dbReference type="EMBL" id="MBF4501567.1"/>
    </source>
</evidence>
<dbReference type="InterPro" id="IPR027417">
    <property type="entry name" value="P-loop_NTPase"/>
</dbReference>
<dbReference type="InterPro" id="IPR003593">
    <property type="entry name" value="AAA+_ATPase"/>
</dbReference>
<dbReference type="Gene3D" id="3.40.50.300">
    <property type="entry name" value="P-loop containing nucleotide triphosphate hydrolases"/>
    <property type="match status" value="1"/>
</dbReference>
<feature type="domain" description="PAS" evidence="9">
    <location>
        <begin position="88"/>
        <end position="141"/>
    </location>
</feature>
<organism evidence="11 12">
    <name type="scientific">Savagea serpentis</name>
    <dbReference type="NCBI Taxonomy" id="2785297"/>
    <lineage>
        <taxon>Bacteria</taxon>
        <taxon>Bacillati</taxon>
        <taxon>Bacillota</taxon>
        <taxon>Bacilli</taxon>
        <taxon>Bacillales</taxon>
        <taxon>Caryophanaceae</taxon>
        <taxon>Savagea</taxon>
    </lineage>
</organism>
<dbReference type="PROSITE" id="PS50045">
    <property type="entry name" value="SIGMA54_INTERACT_4"/>
    <property type="match status" value="1"/>
</dbReference>
<evidence type="ECO:0000259" key="8">
    <source>
        <dbReference type="PROSITE" id="PS50045"/>
    </source>
</evidence>